<dbReference type="OrthoDB" id="9787585at2"/>
<dbReference type="RefSeq" id="WP_034424789.1">
    <property type="nucleotide sequence ID" value="NZ_CP045798.1"/>
</dbReference>
<dbReference type="PANTHER" id="PTHR11070">
    <property type="entry name" value="UVRD / RECB / PCRA DNA HELICASE FAMILY MEMBER"/>
    <property type="match status" value="1"/>
</dbReference>
<name>A0A7G6E080_THEFR</name>
<keyword evidence="2" id="KW-1185">Reference proteome</keyword>
<sequence length="547" mass="63018">MAKLIPDIDPGTIANEGERAFYLAASQLPEEYAVLYSYKYKGDELDKYEEQIREADFVIVHGSLGFVVVEVKQGEIAYIDGTWHELKKYGYQPLHKNPVQQAQQAMFAILKQYTERTGKNFPLKIKYAICFPECNKITGQLPSDLDPNSIILFNDLDRLEDKILDLFGAKDIRYLKEAVDTLINKILAPSFKVFAKLEDKIEMHNQKTHRILTEEQERILDETELDKRKIFFGGAGSGKTFLAMEKARRLAKKGRKVLLTCYNKNLANLMFNSLSSTVTTKNFHTFLDDYLRENGHELPVPQTPEELRHYFDETLPSLAFDHFIDLSEERKFDSIIVDEGQDFKEHWITCLETMVKKNGEFYIFADPNQSIFNQEIERIKSIPISKHRLTRNLRNTEEINKWIGEYVPGDQLKSAIPGGLPVVFFKWTSLQEEKKLIENEIGRLVSQGVQLKRITILSPHTKEKSSLAGIDKLKEWHLAGIETNNANAIRFSTIRAFKGLESDIVFLIGVKRDSLVCTDADIYVGGSRAKFLLYVFYEENWKRVKSC</sequence>
<organism evidence="1 2">
    <name type="scientific">Thermanaerosceptrum fracticalcis</name>
    <dbReference type="NCBI Taxonomy" id="1712410"/>
    <lineage>
        <taxon>Bacteria</taxon>
        <taxon>Bacillati</taxon>
        <taxon>Bacillota</taxon>
        <taxon>Clostridia</taxon>
        <taxon>Eubacteriales</taxon>
        <taxon>Peptococcaceae</taxon>
        <taxon>Thermanaerosceptrum</taxon>
    </lineage>
</organism>
<dbReference type="PANTHER" id="PTHR11070:SF3">
    <property type="entry name" value="DNA 3'-5' HELICASE"/>
    <property type="match status" value="1"/>
</dbReference>
<protein>
    <submittedName>
        <fullName evidence="1">AAA family ATPase</fullName>
    </submittedName>
</protein>
<dbReference type="Proteomes" id="UP000515847">
    <property type="component" value="Chromosome"/>
</dbReference>
<evidence type="ECO:0000313" key="2">
    <source>
        <dbReference type="Proteomes" id="UP000515847"/>
    </source>
</evidence>
<dbReference type="InterPro" id="IPR027417">
    <property type="entry name" value="P-loop_NTPase"/>
</dbReference>
<dbReference type="AlphaFoldDB" id="A0A7G6E080"/>
<gene>
    <name evidence="1" type="ORF">BR63_03615</name>
</gene>
<dbReference type="InterPro" id="IPR000212">
    <property type="entry name" value="DNA_helicase_UvrD/REP"/>
</dbReference>
<dbReference type="GO" id="GO:0005524">
    <property type="term" value="F:ATP binding"/>
    <property type="evidence" value="ECO:0007669"/>
    <property type="project" value="InterPro"/>
</dbReference>
<dbReference type="GO" id="GO:0003677">
    <property type="term" value="F:DNA binding"/>
    <property type="evidence" value="ECO:0007669"/>
    <property type="project" value="InterPro"/>
</dbReference>
<dbReference type="EMBL" id="CP045798">
    <property type="protein sequence ID" value="QNB45484.1"/>
    <property type="molecule type" value="Genomic_DNA"/>
</dbReference>
<dbReference type="GO" id="GO:0043138">
    <property type="term" value="F:3'-5' DNA helicase activity"/>
    <property type="evidence" value="ECO:0007669"/>
    <property type="project" value="TreeGrafter"/>
</dbReference>
<dbReference type="SUPFAM" id="SSF52540">
    <property type="entry name" value="P-loop containing nucleoside triphosphate hydrolases"/>
    <property type="match status" value="1"/>
</dbReference>
<dbReference type="GO" id="GO:0005829">
    <property type="term" value="C:cytosol"/>
    <property type="evidence" value="ECO:0007669"/>
    <property type="project" value="TreeGrafter"/>
</dbReference>
<evidence type="ECO:0000313" key="1">
    <source>
        <dbReference type="EMBL" id="QNB45484.1"/>
    </source>
</evidence>
<accession>A0A7G6E080</accession>
<dbReference type="KEGG" id="tfr:BR63_03615"/>
<dbReference type="Pfam" id="PF13245">
    <property type="entry name" value="AAA_19"/>
    <property type="match status" value="1"/>
</dbReference>
<dbReference type="Gene3D" id="3.40.50.300">
    <property type="entry name" value="P-loop containing nucleotide triphosphate hydrolases"/>
    <property type="match status" value="2"/>
</dbReference>
<dbReference type="GO" id="GO:0000725">
    <property type="term" value="P:recombinational repair"/>
    <property type="evidence" value="ECO:0007669"/>
    <property type="project" value="TreeGrafter"/>
</dbReference>
<proteinExistence type="predicted"/>
<reference evidence="1 2" key="1">
    <citation type="journal article" date="2019" name="Front. Microbiol.">
        <title>Thermoanaerosceptrum fracticalcis gen. nov. sp. nov., a Novel Fumarate-Fermenting Microorganism From a Deep Fractured Carbonate Aquifer of the US Great Basin.</title>
        <authorList>
            <person name="Hamilton-Brehm S.D."/>
            <person name="Stewart L.E."/>
            <person name="Zavarin M."/>
            <person name="Caldwell M."/>
            <person name="Lawson P.A."/>
            <person name="Onstott T.C."/>
            <person name="Grzymski J."/>
            <person name="Neveux I."/>
            <person name="Lollar B.S."/>
            <person name="Russell C.E."/>
            <person name="Moser D.P."/>
        </authorList>
    </citation>
    <scope>NUCLEOTIDE SEQUENCE [LARGE SCALE GENOMIC DNA]</scope>
    <source>
        <strain evidence="1 2">DRI-13</strain>
    </source>
</reference>